<dbReference type="RefSeq" id="WP_152158832.1">
    <property type="nucleotide sequence ID" value="NZ_WEHX01000076.1"/>
</dbReference>
<evidence type="ECO:0000256" key="10">
    <source>
        <dbReference type="PIRSR" id="PIRSR036497-1"/>
    </source>
</evidence>
<dbReference type="PIRSF" id="PIRSF036497">
    <property type="entry name" value="HDH_short"/>
    <property type="match status" value="1"/>
</dbReference>
<dbReference type="AlphaFoldDB" id="A0A6I1EW34"/>
<dbReference type="NCBIfam" id="NF004976">
    <property type="entry name" value="PRK06349.1"/>
    <property type="match status" value="1"/>
</dbReference>
<feature type="domain" description="Homoserine dehydrogenase catalytic" evidence="13">
    <location>
        <begin position="121"/>
        <end position="297"/>
    </location>
</feature>
<evidence type="ECO:0000256" key="11">
    <source>
        <dbReference type="PIRSR" id="PIRSR036497-2"/>
    </source>
</evidence>
<protein>
    <recommendedName>
        <fullName evidence="5">Homoserine dehydrogenase</fullName>
        <ecNumber evidence="4">1.1.1.3</ecNumber>
    </recommendedName>
</protein>
<dbReference type="FunFam" id="3.30.360.10:FF:000005">
    <property type="entry name" value="Homoserine dehydrogenase"/>
    <property type="match status" value="1"/>
</dbReference>
<evidence type="ECO:0000313" key="15">
    <source>
        <dbReference type="EMBL" id="KAB7656112.1"/>
    </source>
</evidence>
<evidence type="ECO:0000256" key="9">
    <source>
        <dbReference type="ARBA" id="ARBA00023167"/>
    </source>
</evidence>
<dbReference type="Pfam" id="PF00742">
    <property type="entry name" value="Homoserine_dh"/>
    <property type="match status" value="1"/>
</dbReference>
<dbReference type="EMBL" id="WEHX01000076">
    <property type="protein sequence ID" value="KAB7656112.1"/>
    <property type="molecule type" value="Genomic_DNA"/>
</dbReference>
<feature type="domain" description="Aspartate/homoserine dehydrogenase NAD-binding" evidence="14">
    <location>
        <begin position="8"/>
        <end position="113"/>
    </location>
</feature>
<organism evidence="15 16">
    <name type="scientific">Sutterella seckii</name>
    <dbReference type="NCBI Taxonomy" id="1944635"/>
    <lineage>
        <taxon>Bacteria</taxon>
        <taxon>Pseudomonadati</taxon>
        <taxon>Pseudomonadota</taxon>
        <taxon>Betaproteobacteria</taxon>
        <taxon>Burkholderiales</taxon>
        <taxon>Sutterellaceae</taxon>
        <taxon>Sutterella</taxon>
    </lineage>
</organism>
<accession>A0A6I1EW34</accession>
<evidence type="ECO:0000259" key="14">
    <source>
        <dbReference type="Pfam" id="PF03447"/>
    </source>
</evidence>
<feature type="binding site" evidence="11">
    <location>
        <position position="174"/>
    </location>
    <ligand>
        <name>L-homoserine</name>
        <dbReference type="ChEBI" id="CHEBI:57476"/>
    </ligand>
</feature>
<evidence type="ECO:0000256" key="7">
    <source>
        <dbReference type="ARBA" id="ARBA00022697"/>
    </source>
</evidence>
<keyword evidence="6" id="KW-0028">Amino-acid biosynthesis</keyword>
<evidence type="ECO:0000256" key="5">
    <source>
        <dbReference type="ARBA" id="ARBA00013376"/>
    </source>
</evidence>
<dbReference type="InterPro" id="IPR001342">
    <property type="entry name" value="HDH_cat"/>
</dbReference>
<dbReference type="SUPFAM" id="SSF51735">
    <property type="entry name" value="NAD(P)-binding Rossmann-fold domains"/>
    <property type="match status" value="1"/>
</dbReference>
<dbReference type="InterPro" id="IPR005106">
    <property type="entry name" value="Asp/hSer_DH_NAD-bd"/>
</dbReference>
<evidence type="ECO:0000256" key="12">
    <source>
        <dbReference type="RuleBase" id="RU004171"/>
    </source>
</evidence>
<evidence type="ECO:0000256" key="3">
    <source>
        <dbReference type="ARBA" id="ARBA00006753"/>
    </source>
</evidence>
<dbReference type="PROSITE" id="PS01042">
    <property type="entry name" value="HOMOSER_DHGENASE"/>
    <property type="match status" value="1"/>
</dbReference>
<reference evidence="15 16" key="1">
    <citation type="submission" date="2019-10" db="EMBL/GenBank/DDBJ databases">
        <title>Genome diversity of Sutterella seckii.</title>
        <authorList>
            <person name="Chaplin A.V."/>
            <person name="Sokolova S.R."/>
            <person name="Mosin K.A."/>
            <person name="Ivanova E.L."/>
            <person name="Kochetkova T.O."/>
            <person name="Goltsov A.Y."/>
            <person name="Trofimov D.Y."/>
            <person name="Efimov B.A."/>
        </authorList>
    </citation>
    <scope>NUCLEOTIDE SEQUENCE [LARGE SCALE GENOMIC DNA]</scope>
    <source>
        <strain evidence="15 16">ASD393</strain>
    </source>
</reference>
<proteinExistence type="inferred from homology"/>
<dbReference type="UniPathway" id="UPA00051">
    <property type="reaction ID" value="UER00465"/>
</dbReference>
<dbReference type="UniPathway" id="UPA00050">
    <property type="reaction ID" value="UER00063"/>
</dbReference>
<keyword evidence="7" id="KW-0791">Threonine biosynthesis</keyword>
<dbReference type="GO" id="GO:0050661">
    <property type="term" value="F:NADP binding"/>
    <property type="evidence" value="ECO:0007669"/>
    <property type="project" value="InterPro"/>
</dbReference>
<name>A0A6I1EW34_9BURK</name>
<dbReference type="Proteomes" id="UP000430564">
    <property type="component" value="Unassembled WGS sequence"/>
</dbReference>
<dbReference type="InterPro" id="IPR019811">
    <property type="entry name" value="HDH_CS"/>
</dbReference>
<comment type="pathway">
    <text evidence="1">Amino-acid biosynthesis; L-threonine biosynthesis; L-threonine from L-aspartate: step 3/5.</text>
</comment>
<gene>
    <name evidence="15" type="ORF">GBM95_09185</name>
</gene>
<dbReference type="PANTHER" id="PTHR43331">
    <property type="entry name" value="HOMOSERINE DEHYDROGENASE"/>
    <property type="match status" value="1"/>
</dbReference>
<comment type="pathway">
    <text evidence="2">Amino-acid biosynthesis; L-methionine biosynthesis via de novo pathway; L-homoserine from L-aspartate: step 3/3.</text>
</comment>
<feature type="binding site" evidence="11">
    <location>
        <position position="89"/>
    </location>
    <ligand>
        <name>NADPH</name>
        <dbReference type="ChEBI" id="CHEBI:57783"/>
    </ligand>
</feature>
<dbReference type="PANTHER" id="PTHR43331:SF1">
    <property type="entry name" value="HOMOSERINE DEHYDROGENASE"/>
    <property type="match status" value="1"/>
</dbReference>
<dbReference type="GO" id="GO:0009086">
    <property type="term" value="P:methionine biosynthetic process"/>
    <property type="evidence" value="ECO:0007669"/>
    <property type="project" value="UniProtKB-KW"/>
</dbReference>
<evidence type="ECO:0000256" key="6">
    <source>
        <dbReference type="ARBA" id="ARBA00022605"/>
    </source>
</evidence>
<evidence type="ECO:0000259" key="13">
    <source>
        <dbReference type="Pfam" id="PF00742"/>
    </source>
</evidence>
<evidence type="ECO:0000256" key="8">
    <source>
        <dbReference type="ARBA" id="ARBA00023002"/>
    </source>
</evidence>
<dbReference type="SUPFAM" id="SSF55347">
    <property type="entry name" value="Glyceraldehyde-3-phosphate dehydrogenase-like, C-terminal domain"/>
    <property type="match status" value="1"/>
</dbReference>
<feature type="binding site" evidence="11">
    <location>
        <begin position="8"/>
        <end position="13"/>
    </location>
    <ligand>
        <name>NADP(+)</name>
        <dbReference type="ChEBI" id="CHEBI:58349"/>
    </ligand>
</feature>
<comment type="similarity">
    <text evidence="3 12">Belongs to the homoserine dehydrogenase family.</text>
</comment>
<sequence length="357" mass="38539">MLKIGLLGYGTVGRSLAKLLAERDAGIELVHILRRPGKAGGPLMTDRIEDILDDPAIDVVVDVLSGTEPSGEYMRRAMEAGKGVVTANKAALALHYEELTALARERNVPFLFEASVGGGIPWIENLKKAVRVDRIERMSGILNGTGNYIIDRMERFGMEFDQALAEAQAKGYAEADPTADIGGYDVANKAIISASVAMGAPVHAAFPVLGIGRISKAFLDDLRRSGKTLRHMMLFRRNAKHYALGVVPVVLPLGSIEANVRDNFNCATLAGDIVGELKFYGQGAGGRPTADAVLQDLTSIRTRMVEEVSESLPISYDASLLRGRGVTPEGVFRDMTLAELADLAREKNVFLAFEPED</sequence>
<dbReference type="EC" id="1.1.1.3" evidence="4"/>
<dbReference type="InterPro" id="IPR036291">
    <property type="entry name" value="NAD(P)-bd_dom_sf"/>
</dbReference>
<keyword evidence="11" id="KW-0521">NADP</keyword>
<dbReference type="Gene3D" id="3.30.360.10">
    <property type="entry name" value="Dihydrodipicolinate Reductase, domain 2"/>
    <property type="match status" value="1"/>
</dbReference>
<evidence type="ECO:0000256" key="1">
    <source>
        <dbReference type="ARBA" id="ARBA00005056"/>
    </source>
</evidence>
<dbReference type="OrthoDB" id="9808167at2"/>
<dbReference type="GO" id="GO:0004412">
    <property type="term" value="F:homoserine dehydrogenase activity"/>
    <property type="evidence" value="ECO:0007669"/>
    <property type="project" value="UniProtKB-EC"/>
</dbReference>
<dbReference type="Pfam" id="PF03447">
    <property type="entry name" value="NAD_binding_3"/>
    <property type="match status" value="1"/>
</dbReference>
<comment type="caution">
    <text evidence="15">The sequence shown here is derived from an EMBL/GenBank/DDBJ whole genome shotgun (WGS) entry which is preliminary data.</text>
</comment>
<evidence type="ECO:0000313" key="16">
    <source>
        <dbReference type="Proteomes" id="UP000430564"/>
    </source>
</evidence>
<keyword evidence="9" id="KW-0486">Methionine biosynthesis</keyword>
<dbReference type="GO" id="GO:0009088">
    <property type="term" value="P:threonine biosynthetic process"/>
    <property type="evidence" value="ECO:0007669"/>
    <property type="project" value="UniProtKB-UniPathway"/>
</dbReference>
<evidence type="ECO:0000256" key="4">
    <source>
        <dbReference type="ARBA" id="ARBA00013213"/>
    </source>
</evidence>
<evidence type="ECO:0000256" key="2">
    <source>
        <dbReference type="ARBA" id="ARBA00005062"/>
    </source>
</evidence>
<keyword evidence="8 15" id="KW-0560">Oxidoreductase</keyword>
<dbReference type="Gene3D" id="3.40.50.720">
    <property type="entry name" value="NAD(P)-binding Rossmann-like Domain"/>
    <property type="match status" value="1"/>
</dbReference>
<feature type="active site" description="Proton donor" evidence="10">
    <location>
        <position position="189"/>
    </location>
</feature>
<dbReference type="InterPro" id="IPR022697">
    <property type="entry name" value="HDH_short"/>
</dbReference>